<feature type="domain" description="Glycoside hydrolase 35 catalytic" evidence="4">
    <location>
        <begin position="11"/>
        <end position="221"/>
    </location>
</feature>
<proteinExistence type="inferred from homology"/>
<evidence type="ECO:0000313" key="6">
    <source>
        <dbReference type="Proteomes" id="UP001596512"/>
    </source>
</evidence>
<dbReference type="PRINTS" id="PR00742">
    <property type="entry name" value="GLHYDRLASE35"/>
</dbReference>
<name>A0ABW2TNM4_9PSEU</name>
<dbReference type="InterPro" id="IPR031330">
    <property type="entry name" value="Gly_Hdrlase_35_cat"/>
</dbReference>
<dbReference type="InterPro" id="IPR001944">
    <property type="entry name" value="Glycoside_Hdrlase_35"/>
</dbReference>
<keyword evidence="6" id="KW-1185">Reference proteome</keyword>
<dbReference type="SUPFAM" id="SSF51445">
    <property type="entry name" value="(Trans)glycosidases"/>
    <property type="match status" value="1"/>
</dbReference>
<evidence type="ECO:0000313" key="5">
    <source>
        <dbReference type="EMBL" id="MFC7614996.1"/>
    </source>
</evidence>
<feature type="compositionally biased region" description="Low complexity" evidence="3">
    <location>
        <begin position="640"/>
        <end position="655"/>
    </location>
</feature>
<dbReference type="EMBL" id="JBHTEY010000004">
    <property type="protein sequence ID" value="MFC7614996.1"/>
    <property type="molecule type" value="Genomic_DNA"/>
</dbReference>
<feature type="region of interest" description="Disordered" evidence="3">
    <location>
        <begin position="482"/>
        <end position="544"/>
    </location>
</feature>
<evidence type="ECO:0000256" key="1">
    <source>
        <dbReference type="ARBA" id="ARBA00009809"/>
    </source>
</evidence>
<evidence type="ECO:0000256" key="2">
    <source>
        <dbReference type="RuleBase" id="RU003679"/>
    </source>
</evidence>
<feature type="compositionally biased region" description="Low complexity" evidence="3">
    <location>
        <begin position="571"/>
        <end position="603"/>
    </location>
</feature>
<reference evidence="6" key="1">
    <citation type="journal article" date="2019" name="Int. J. Syst. Evol. Microbiol.">
        <title>The Global Catalogue of Microorganisms (GCM) 10K type strain sequencing project: providing services to taxonomists for standard genome sequencing and annotation.</title>
        <authorList>
            <consortium name="The Broad Institute Genomics Platform"/>
            <consortium name="The Broad Institute Genome Sequencing Center for Infectious Disease"/>
            <person name="Wu L."/>
            <person name="Ma J."/>
        </authorList>
    </citation>
    <scope>NUCLEOTIDE SEQUENCE [LARGE SCALE GENOMIC DNA]</scope>
    <source>
        <strain evidence="6">JCM 17695</strain>
    </source>
</reference>
<comment type="caution">
    <text evidence="5">The sequence shown here is derived from an EMBL/GenBank/DDBJ whole genome shotgun (WGS) entry which is preliminary data.</text>
</comment>
<dbReference type="Gene3D" id="3.20.20.80">
    <property type="entry name" value="Glycosidases"/>
    <property type="match status" value="1"/>
</dbReference>
<accession>A0ABW2TNM4</accession>
<gene>
    <name evidence="5" type="ORF">ACFQV2_17200</name>
</gene>
<organism evidence="5 6">
    <name type="scientific">Actinokineospora soli</name>
    <dbReference type="NCBI Taxonomy" id="1048753"/>
    <lineage>
        <taxon>Bacteria</taxon>
        <taxon>Bacillati</taxon>
        <taxon>Actinomycetota</taxon>
        <taxon>Actinomycetes</taxon>
        <taxon>Pseudonocardiales</taxon>
        <taxon>Pseudonocardiaceae</taxon>
        <taxon>Actinokineospora</taxon>
    </lineage>
</organism>
<comment type="similarity">
    <text evidence="1 2">Belongs to the glycosyl hydrolase 35 family.</text>
</comment>
<dbReference type="PANTHER" id="PTHR23421">
    <property type="entry name" value="BETA-GALACTOSIDASE RELATED"/>
    <property type="match status" value="1"/>
</dbReference>
<keyword evidence="5" id="KW-0326">Glycosidase</keyword>
<feature type="compositionally biased region" description="Low complexity" evidence="3">
    <location>
        <begin position="612"/>
        <end position="626"/>
    </location>
</feature>
<dbReference type="Proteomes" id="UP001596512">
    <property type="component" value="Unassembled WGS sequence"/>
</dbReference>
<feature type="compositionally biased region" description="Basic residues" evidence="3">
    <location>
        <begin position="502"/>
        <end position="511"/>
    </location>
</feature>
<feature type="compositionally biased region" description="Low complexity" evidence="3">
    <location>
        <begin position="525"/>
        <end position="541"/>
    </location>
</feature>
<feature type="compositionally biased region" description="Basic and acidic residues" evidence="3">
    <location>
        <begin position="482"/>
        <end position="492"/>
    </location>
</feature>
<protein>
    <submittedName>
        <fullName evidence="5">Beta-galactosidase</fullName>
        <ecNumber evidence="5">3.2.1.23</ecNumber>
    </submittedName>
</protein>
<dbReference type="InterPro" id="IPR017853">
    <property type="entry name" value="GH"/>
</dbReference>
<dbReference type="Pfam" id="PF01301">
    <property type="entry name" value="Glyco_hydro_35"/>
    <property type="match status" value="1"/>
</dbReference>
<dbReference type="EC" id="3.2.1.23" evidence="5"/>
<feature type="region of interest" description="Disordered" evidence="3">
    <location>
        <begin position="563"/>
        <end position="655"/>
    </location>
</feature>
<evidence type="ECO:0000256" key="3">
    <source>
        <dbReference type="SAM" id="MobiDB-lite"/>
    </source>
</evidence>
<keyword evidence="5" id="KW-0378">Hydrolase</keyword>
<sequence length="655" mass="69452">MTVEFSPGVLRVDGAPRVLLCASVFPFRIPGDRWAERLRQVADLGYTAVDVYLPWNHHETEPGRWDFTGERDVDGFLRLCAEAGLLVVARPGPYICSEWDGGGLPAWLSTIPGLELRQNEPTYLAEVRRWFDRVMPVLARHQTSRGGAVAMVQLENELDFFDCRDPQGYLARLRDSALAHGIDVPLVVCAGQGDVERAGEVDGVVPAVNLYPSDESTSVEDQAAHYEAALRGRGLPLLVTETNRMHRTLKRLLVSGVRLLGPYLQTSGWNDGWATSVNNWGDPLAFMTHDYDFGGLIAPDGSVRPDAVEARRLAGVVAALGERLAAGVPTTAVSGVAHEPAVAPRALDLDGGGQLIALTNLGADPEPVAITGAGRRVKLAVPGGRCLLLVRGLPLPSVGAELSLCTEELTALAETEGAARLEITTAGRAVALLTTTAVRSTTATGDLDVVVTEGAPRPGVRIAGQDGEARVETDAGVLLVRFRPEPRPEPPAHPEATAPWPSRRRPPRSNRCRGGSAKPTAGPPRSNTSAPTAARAATAPSPRCPRARWGWCCARRPTSCRCAARRRTRRGSPAAASTRGCPRAAAATSPSSPAPGGTRTSTTLGCRRCGWARPAGSPGSSRSPRSGRCRTAGGWSAATWPSARPRSRWAASAAG</sequence>
<evidence type="ECO:0000259" key="4">
    <source>
        <dbReference type="Pfam" id="PF01301"/>
    </source>
</evidence>
<dbReference type="GO" id="GO:0004565">
    <property type="term" value="F:beta-galactosidase activity"/>
    <property type="evidence" value="ECO:0007669"/>
    <property type="project" value="UniProtKB-EC"/>
</dbReference>